<feature type="region of interest" description="Disordered" evidence="1">
    <location>
        <begin position="20"/>
        <end position="41"/>
    </location>
</feature>
<gene>
    <name evidence="2" type="ORF">FCALED_LOCUS17147</name>
</gene>
<dbReference type="OrthoDB" id="2414308at2759"/>
<keyword evidence="3" id="KW-1185">Reference proteome</keyword>
<reference evidence="2" key="1">
    <citation type="submission" date="2021-06" db="EMBL/GenBank/DDBJ databases">
        <authorList>
            <person name="Kallberg Y."/>
            <person name="Tangrot J."/>
            <person name="Rosling A."/>
        </authorList>
    </citation>
    <scope>NUCLEOTIDE SEQUENCE</scope>
    <source>
        <strain evidence="2">UK204</strain>
    </source>
</reference>
<feature type="non-terminal residue" evidence="2">
    <location>
        <position position="41"/>
    </location>
</feature>
<protein>
    <submittedName>
        <fullName evidence="2">13070_t:CDS:1</fullName>
    </submittedName>
</protein>
<dbReference type="EMBL" id="CAJVPQ010024359">
    <property type="protein sequence ID" value="CAG8764630.1"/>
    <property type="molecule type" value="Genomic_DNA"/>
</dbReference>
<sequence>MTQNISSKGNQLPSLEHLSALAKSRVPQNTTCIDEDHTIKK</sequence>
<dbReference type="Proteomes" id="UP000789570">
    <property type="component" value="Unassembled WGS sequence"/>
</dbReference>
<name>A0A9N9NU96_9GLOM</name>
<proteinExistence type="predicted"/>
<evidence type="ECO:0000256" key="1">
    <source>
        <dbReference type="SAM" id="MobiDB-lite"/>
    </source>
</evidence>
<comment type="caution">
    <text evidence="2">The sequence shown here is derived from an EMBL/GenBank/DDBJ whole genome shotgun (WGS) entry which is preliminary data.</text>
</comment>
<evidence type="ECO:0000313" key="2">
    <source>
        <dbReference type="EMBL" id="CAG8764630.1"/>
    </source>
</evidence>
<organism evidence="2 3">
    <name type="scientific">Funneliformis caledonium</name>
    <dbReference type="NCBI Taxonomy" id="1117310"/>
    <lineage>
        <taxon>Eukaryota</taxon>
        <taxon>Fungi</taxon>
        <taxon>Fungi incertae sedis</taxon>
        <taxon>Mucoromycota</taxon>
        <taxon>Glomeromycotina</taxon>
        <taxon>Glomeromycetes</taxon>
        <taxon>Glomerales</taxon>
        <taxon>Glomeraceae</taxon>
        <taxon>Funneliformis</taxon>
    </lineage>
</organism>
<evidence type="ECO:0000313" key="3">
    <source>
        <dbReference type="Proteomes" id="UP000789570"/>
    </source>
</evidence>
<dbReference type="AlphaFoldDB" id="A0A9N9NU96"/>
<accession>A0A9N9NU96</accession>